<dbReference type="PANTHER" id="PTHR45398:SF1">
    <property type="entry name" value="ENZYME, PUTATIVE (JCVI)-RELATED"/>
    <property type="match status" value="1"/>
</dbReference>
<protein>
    <submittedName>
        <fullName evidence="3">D-alanine--poly(Phosphoribitol) ligase subunit 1</fullName>
    </submittedName>
</protein>
<dbReference type="Pfam" id="PF00501">
    <property type="entry name" value="AMP-binding"/>
    <property type="match status" value="1"/>
</dbReference>
<dbReference type="OrthoDB" id="9765680at2"/>
<dbReference type="PROSITE" id="PS00455">
    <property type="entry name" value="AMP_BINDING"/>
    <property type="match status" value="1"/>
</dbReference>
<sequence>MNDVVVDKILRVIKKNKNKNVYDDGELTYTYGELDVFSDIIWQYIDSKKGNSNYIAAIGNNDFYSLCVLTACIKSGYIFVPIDSKNSDERIQNIIDDIKPKVIIRGSKCKEVGNSILFEDIINRNCISNTLTRKKNKYMYVIYTSGTTGIPKGVPISYSNIISFTSWFFHEKFNIYENERILLQASFSFDLSVMSWLTVLWLGKTLVAIPTEITTNYKKLRHWFNTVKFDLFISTPSFAYLVYISTNFNSYNYPWIKKFIFCGEEFNIKFAQKLITNFKNSKIFNTYGPTECTVAIIGTQITESLLKMDKLPIGEKRENIELIVGAENELQIVGDMVFDGYLNRKEETAKSFIEINAKKAYKTGDKVRILDNGYIFFDGRNDNQIKKNGYRIELEEVECIIKKIPEILNVVVLPIKNKANKIVGLSAFIVLEKQVSIDSSELLSKMQDILPLYMIPNKIHIIDEIPLTNNKKINRKLLELMN</sequence>
<organism evidence="3 4">
    <name type="scientific">Streptococcus equinus</name>
    <name type="common">Streptococcus bovis</name>
    <dbReference type="NCBI Taxonomy" id="1335"/>
    <lineage>
        <taxon>Bacteria</taxon>
        <taxon>Bacillati</taxon>
        <taxon>Bacillota</taxon>
        <taxon>Bacilli</taxon>
        <taxon>Lactobacillales</taxon>
        <taxon>Streptococcaceae</taxon>
        <taxon>Streptococcus</taxon>
    </lineage>
</organism>
<dbReference type="GO" id="GO:0016874">
    <property type="term" value="F:ligase activity"/>
    <property type="evidence" value="ECO:0007669"/>
    <property type="project" value="UniProtKB-KW"/>
</dbReference>
<dbReference type="SUPFAM" id="SSF56801">
    <property type="entry name" value="Acetyl-CoA synthetase-like"/>
    <property type="match status" value="1"/>
</dbReference>
<name>A0A1H1AXV7_STREI</name>
<reference evidence="3 4" key="1">
    <citation type="submission" date="2016-10" db="EMBL/GenBank/DDBJ databases">
        <authorList>
            <person name="de Groot N.N."/>
        </authorList>
    </citation>
    <scope>NUCLEOTIDE SEQUENCE [LARGE SCALE GENOMIC DNA]</scope>
    <source>
        <strain evidence="3 4">Sb05</strain>
    </source>
</reference>
<dbReference type="InterPro" id="IPR025110">
    <property type="entry name" value="AMP-bd_C"/>
</dbReference>
<proteinExistence type="predicted"/>
<dbReference type="AlphaFoldDB" id="A0A1H1AXV7"/>
<evidence type="ECO:0000313" key="3">
    <source>
        <dbReference type="EMBL" id="SDQ44473.1"/>
    </source>
</evidence>
<dbReference type="EMBL" id="FNKE01000002">
    <property type="protein sequence ID" value="SDQ44473.1"/>
    <property type="molecule type" value="Genomic_DNA"/>
</dbReference>
<evidence type="ECO:0000259" key="2">
    <source>
        <dbReference type="Pfam" id="PF13193"/>
    </source>
</evidence>
<evidence type="ECO:0000313" key="4">
    <source>
        <dbReference type="Proteomes" id="UP000182870"/>
    </source>
</evidence>
<dbReference type="InterPro" id="IPR045851">
    <property type="entry name" value="AMP-bd_C_sf"/>
</dbReference>
<dbReference type="InterPro" id="IPR020845">
    <property type="entry name" value="AMP-binding_CS"/>
</dbReference>
<keyword evidence="3" id="KW-0436">Ligase</keyword>
<dbReference type="RefSeq" id="WP_074561268.1">
    <property type="nucleotide sequence ID" value="NZ_FNKE01000002.1"/>
</dbReference>
<dbReference type="PANTHER" id="PTHR45398">
    <property type="match status" value="1"/>
</dbReference>
<dbReference type="Gene3D" id="3.30.300.30">
    <property type="match status" value="1"/>
</dbReference>
<evidence type="ECO:0000259" key="1">
    <source>
        <dbReference type="Pfam" id="PF00501"/>
    </source>
</evidence>
<dbReference type="Proteomes" id="UP000182870">
    <property type="component" value="Unassembled WGS sequence"/>
</dbReference>
<gene>
    <name evidence="3" type="ORF">SAMN05216392_1736</name>
</gene>
<dbReference type="Gene3D" id="3.40.50.12780">
    <property type="entry name" value="N-terminal domain of ligase-like"/>
    <property type="match status" value="1"/>
</dbReference>
<dbReference type="InterPro" id="IPR042099">
    <property type="entry name" value="ANL_N_sf"/>
</dbReference>
<feature type="domain" description="AMP-dependent synthetase/ligase" evidence="1">
    <location>
        <begin position="14"/>
        <end position="333"/>
    </location>
</feature>
<feature type="domain" description="AMP-binding enzyme C-terminal" evidence="2">
    <location>
        <begin position="396"/>
        <end position="472"/>
    </location>
</feature>
<accession>A0A1H1AXV7</accession>
<dbReference type="Pfam" id="PF13193">
    <property type="entry name" value="AMP-binding_C"/>
    <property type="match status" value="1"/>
</dbReference>
<dbReference type="InterPro" id="IPR000873">
    <property type="entry name" value="AMP-dep_synth/lig_dom"/>
</dbReference>